<proteinExistence type="predicted"/>
<sequence>MHENPKSFAPAFLINFTHSKLDLPVVITSSIIKTLDFLLILKPLLNLKDPFTLSQKIVSFFNNFPIS</sequence>
<organism evidence="1">
    <name type="scientific">marine metagenome</name>
    <dbReference type="NCBI Taxonomy" id="408172"/>
    <lineage>
        <taxon>unclassified sequences</taxon>
        <taxon>metagenomes</taxon>
        <taxon>ecological metagenomes</taxon>
    </lineage>
</organism>
<accession>A0A381V4X2</accession>
<gene>
    <name evidence="1" type="ORF">METZ01_LOCUS88098</name>
</gene>
<reference evidence="1" key="1">
    <citation type="submission" date="2018-05" db="EMBL/GenBank/DDBJ databases">
        <authorList>
            <person name="Lanie J.A."/>
            <person name="Ng W.-L."/>
            <person name="Kazmierczak K.M."/>
            <person name="Andrzejewski T.M."/>
            <person name="Davidsen T.M."/>
            <person name="Wayne K.J."/>
            <person name="Tettelin H."/>
            <person name="Glass J.I."/>
            <person name="Rusch D."/>
            <person name="Podicherti R."/>
            <person name="Tsui H.-C.T."/>
            <person name="Winkler M.E."/>
        </authorList>
    </citation>
    <scope>NUCLEOTIDE SEQUENCE</scope>
</reference>
<name>A0A381V4X2_9ZZZZ</name>
<dbReference type="AlphaFoldDB" id="A0A381V4X2"/>
<dbReference type="EMBL" id="UINC01007823">
    <property type="protein sequence ID" value="SVA35244.1"/>
    <property type="molecule type" value="Genomic_DNA"/>
</dbReference>
<evidence type="ECO:0000313" key="1">
    <source>
        <dbReference type="EMBL" id="SVA35244.1"/>
    </source>
</evidence>
<protein>
    <submittedName>
        <fullName evidence="1">Uncharacterized protein</fullName>
    </submittedName>
</protein>